<organism evidence="3 4">
    <name type="scientific">Tribolium castaneum</name>
    <name type="common">Red flour beetle</name>
    <dbReference type="NCBI Taxonomy" id="7070"/>
    <lineage>
        <taxon>Eukaryota</taxon>
        <taxon>Metazoa</taxon>
        <taxon>Ecdysozoa</taxon>
        <taxon>Arthropoda</taxon>
        <taxon>Hexapoda</taxon>
        <taxon>Insecta</taxon>
        <taxon>Pterygota</taxon>
        <taxon>Neoptera</taxon>
        <taxon>Endopterygota</taxon>
        <taxon>Coleoptera</taxon>
        <taxon>Polyphaga</taxon>
        <taxon>Cucujiformia</taxon>
        <taxon>Tenebrionidae</taxon>
        <taxon>Tenebrionidae incertae sedis</taxon>
        <taxon>Tribolium</taxon>
    </lineage>
</organism>
<feature type="compositionally biased region" description="Basic and acidic residues" evidence="1">
    <location>
        <begin position="381"/>
        <end position="397"/>
    </location>
</feature>
<dbReference type="STRING" id="7070.D2A2B9"/>
<dbReference type="PhylomeDB" id="D2A2B9"/>
<sequence length="993" mass="112489">MSCFNCLSDRKLDSDLIDKALERGQRLRSALVQSILTHDPFNLDVVEPPRLDDNKIRAFLQGDPLSRQEEVWALETLRSMSATDLCKVTDRTYRSEEPCDCLTCHEYREKDLDCDLKRENSNEITQKIQERYMNEFASYVKFVDSVKVSVNSVLLNEAGDKKVLNGLVKDKASSVGQTFFLEYQIPEIMKNNKAKSKIDFGNVVRLCARRSQQVINFKQTSVHDVANFNRVKLEDAIITFRLSFRSFKQKQPTMLGVAHFNFSSFQVSKNFTCNQELTLRLHGNAPIVIGGLKISVQLGCGRLYFGKEFIDAVTNNNKENSVALGSDDLSSPECNIPETMLDLYSPKTTQKTFEAFVPKLLPKSNRKPSSVNRQPDSGKPITRDPKSAKKSDKKTESVPEIVPERPVLFGFIYVSEALFNREVMNSYLTCHMFALDEVSSSKLVAFDSNPIYNFSQQIPLILEEDFLLKLRENFMVVEFFEKGQGKDFLIGLAKLPLHQFYLAYRNSVIVKYLSERKLPVIGADGWESVFSPSNGEVVGQAQILLALGTKEQIENLESERGFRKNTVKAKTPVRKKINVATQSEMEPQKDNEPVVPTQKTNPVVETSTNTEPEMEVRSTSDLLDTLQKALSIDNVREKNYFRAHIAINSALHLPSRRKCKSKKSKGRNGKHEDILPSTYVTFECFKGELKMTQIVPKNTSPKWDFSCDVSLPLEYLTDNQKFLVFKVWRKSTNTTMTPNMQVDHVIGFATVDLTVLAAGLPSVQGWFNINDLSKKCNGQINIHVTPLENVIKYRPQECCEGESSSPSQPPEAPFEPGELLGRALKRKFTELDEITQRLRLRLSKVTNDESDTSNDEIADEFERDINTLCVEDDFDMVDFEKEAQKFNLNHTKDSEVGLLQTDENLVENKQKIDHLLEKLSLISGEMSSRYVSGCSYDAEAILNELDSGSRPNLHSGVSFNREMSERFGGFDSERSGPEGEGQSNIVKSDQHLI</sequence>
<evidence type="ECO:0000256" key="1">
    <source>
        <dbReference type="SAM" id="MobiDB-lite"/>
    </source>
</evidence>
<dbReference type="Proteomes" id="UP000007266">
    <property type="component" value="Linkage group 4"/>
</dbReference>
<feature type="domain" description="C2" evidence="2">
    <location>
        <begin position="624"/>
        <end position="767"/>
    </location>
</feature>
<dbReference type="eggNOG" id="ENOG502QRQ8">
    <property type="taxonomic scope" value="Eukaryota"/>
</dbReference>
<dbReference type="SMART" id="SM00239">
    <property type="entry name" value="C2"/>
    <property type="match status" value="1"/>
</dbReference>
<proteinExistence type="predicted"/>
<dbReference type="AlphaFoldDB" id="D2A2B9"/>
<feature type="compositionally biased region" description="Polar residues" evidence="1">
    <location>
        <begin position="597"/>
        <end position="617"/>
    </location>
</feature>
<name>D2A2B9_TRICA</name>
<dbReference type="Gene3D" id="2.60.40.150">
    <property type="entry name" value="C2 domain"/>
    <property type="match status" value="2"/>
</dbReference>
<dbReference type="InterPro" id="IPR000008">
    <property type="entry name" value="C2_dom"/>
</dbReference>
<dbReference type="PROSITE" id="PS50004">
    <property type="entry name" value="C2"/>
    <property type="match status" value="1"/>
</dbReference>
<accession>D2A2B9</accession>
<dbReference type="PANTHER" id="PTHR21254:SF1">
    <property type="entry name" value="C2 DOMAIN-CONTAINING PROTEIN 3"/>
    <property type="match status" value="1"/>
</dbReference>
<dbReference type="PANTHER" id="PTHR21254">
    <property type="entry name" value="C2 DOMAIN-CONTAINING PROTEIN 3"/>
    <property type="match status" value="1"/>
</dbReference>
<feature type="region of interest" description="Disordered" evidence="1">
    <location>
        <begin position="967"/>
        <end position="993"/>
    </location>
</feature>
<keyword evidence="4" id="KW-1185">Reference proteome</keyword>
<reference evidence="3 4" key="1">
    <citation type="journal article" date="2008" name="Nature">
        <title>The genome of the model beetle and pest Tribolium castaneum.</title>
        <authorList>
            <consortium name="Tribolium Genome Sequencing Consortium"/>
            <person name="Richards S."/>
            <person name="Gibbs R.A."/>
            <person name="Weinstock G.M."/>
            <person name="Brown S.J."/>
            <person name="Denell R."/>
            <person name="Beeman R.W."/>
            <person name="Gibbs R."/>
            <person name="Beeman R.W."/>
            <person name="Brown S.J."/>
            <person name="Bucher G."/>
            <person name="Friedrich M."/>
            <person name="Grimmelikhuijzen C.J."/>
            <person name="Klingler M."/>
            <person name="Lorenzen M."/>
            <person name="Richards S."/>
            <person name="Roth S."/>
            <person name="Schroder R."/>
            <person name="Tautz D."/>
            <person name="Zdobnov E.M."/>
            <person name="Muzny D."/>
            <person name="Gibbs R.A."/>
            <person name="Weinstock G.M."/>
            <person name="Attaway T."/>
            <person name="Bell S."/>
            <person name="Buhay C.J."/>
            <person name="Chandrabose M.N."/>
            <person name="Chavez D."/>
            <person name="Clerk-Blankenburg K.P."/>
            <person name="Cree A."/>
            <person name="Dao M."/>
            <person name="Davis C."/>
            <person name="Chacko J."/>
            <person name="Dinh H."/>
            <person name="Dugan-Rocha S."/>
            <person name="Fowler G."/>
            <person name="Garner T.T."/>
            <person name="Garnes J."/>
            <person name="Gnirke A."/>
            <person name="Hawes A."/>
            <person name="Hernandez J."/>
            <person name="Hines S."/>
            <person name="Holder M."/>
            <person name="Hume J."/>
            <person name="Jhangiani S.N."/>
            <person name="Joshi V."/>
            <person name="Khan Z.M."/>
            <person name="Jackson L."/>
            <person name="Kovar C."/>
            <person name="Kowis A."/>
            <person name="Lee S."/>
            <person name="Lewis L.R."/>
            <person name="Margolis J."/>
            <person name="Morgan M."/>
            <person name="Nazareth L.V."/>
            <person name="Nguyen N."/>
            <person name="Okwuonu G."/>
            <person name="Parker D."/>
            <person name="Richards S."/>
            <person name="Ruiz S.J."/>
            <person name="Santibanez J."/>
            <person name="Savard J."/>
            <person name="Scherer S.E."/>
            <person name="Schneider B."/>
            <person name="Sodergren E."/>
            <person name="Tautz D."/>
            <person name="Vattahil S."/>
            <person name="Villasana D."/>
            <person name="White C.S."/>
            <person name="Wright R."/>
            <person name="Park Y."/>
            <person name="Beeman R.W."/>
            <person name="Lord J."/>
            <person name="Oppert B."/>
            <person name="Lorenzen M."/>
            <person name="Brown S."/>
            <person name="Wang L."/>
            <person name="Savard J."/>
            <person name="Tautz D."/>
            <person name="Richards S."/>
            <person name="Weinstock G."/>
            <person name="Gibbs R.A."/>
            <person name="Liu Y."/>
            <person name="Worley K."/>
            <person name="Weinstock G."/>
            <person name="Elsik C.G."/>
            <person name="Reese J.T."/>
            <person name="Elhaik E."/>
            <person name="Landan G."/>
            <person name="Graur D."/>
            <person name="Arensburger P."/>
            <person name="Atkinson P."/>
            <person name="Beeman R.W."/>
            <person name="Beidler J."/>
            <person name="Brown S.J."/>
            <person name="Demuth J.P."/>
            <person name="Drury D.W."/>
            <person name="Du Y.Z."/>
            <person name="Fujiwara H."/>
            <person name="Lorenzen M."/>
            <person name="Maselli V."/>
            <person name="Osanai M."/>
            <person name="Park Y."/>
            <person name="Robertson H.M."/>
            <person name="Tu Z."/>
            <person name="Wang J.J."/>
            <person name="Wang S."/>
            <person name="Richards S."/>
            <person name="Song H."/>
            <person name="Zhang L."/>
            <person name="Sodergren E."/>
            <person name="Werner D."/>
            <person name="Stanke M."/>
            <person name="Morgenstern B."/>
            <person name="Solovyev V."/>
            <person name="Kosarev P."/>
            <person name="Brown G."/>
            <person name="Chen H.C."/>
            <person name="Ermolaeva O."/>
            <person name="Hlavina W."/>
            <person name="Kapustin Y."/>
            <person name="Kiryutin B."/>
            <person name="Kitts P."/>
            <person name="Maglott D."/>
            <person name="Pruitt K."/>
            <person name="Sapojnikov V."/>
            <person name="Souvorov A."/>
            <person name="Mackey A.J."/>
            <person name="Waterhouse R.M."/>
            <person name="Wyder S."/>
            <person name="Zdobnov E.M."/>
            <person name="Zdobnov E.M."/>
            <person name="Wyder S."/>
            <person name="Kriventseva E.V."/>
            <person name="Kadowaki T."/>
            <person name="Bork P."/>
            <person name="Aranda M."/>
            <person name="Bao R."/>
            <person name="Beermann A."/>
            <person name="Berns N."/>
            <person name="Bolognesi R."/>
            <person name="Bonneton F."/>
            <person name="Bopp D."/>
            <person name="Brown S.J."/>
            <person name="Bucher G."/>
            <person name="Butts T."/>
            <person name="Chaumot A."/>
            <person name="Denell R.E."/>
            <person name="Ferrier D.E."/>
            <person name="Friedrich M."/>
            <person name="Gordon C.M."/>
            <person name="Jindra M."/>
            <person name="Klingler M."/>
            <person name="Lan Q."/>
            <person name="Lattorff H.M."/>
            <person name="Laudet V."/>
            <person name="von Levetsow C."/>
            <person name="Liu Z."/>
            <person name="Lutz R."/>
            <person name="Lynch J.A."/>
            <person name="da Fonseca R.N."/>
            <person name="Posnien N."/>
            <person name="Reuter R."/>
            <person name="Roth S."/>
            <person name="Savard J."/>
            <person name="Schinko J.B."/>
            <person name="Schmitt C."/>
            <person name="Schoppmeier M."/>
            <person name="Schroder R."/>
            <person name="Shippy T.D."/>
            <person name="Simonnet F."/>
            <person name="Marques-Souza H."/>
            <person name="Tautz D."/>
            <person name="Tomoyasu Y."/>
            <person name="Trauner J."/>
            <person name="Van der Zee M."/>
            <person name="Vervoort M."/>
            <person name="Wittkopp N."/>
            <person name="Wimmer E.A."/>
            <person name="Yang X."/>
            <person name="Jones A.K."/>
            <person name="Sattelle D.B."/>
            <person name="Ebert P.R."/>
            <person name="Nelson D."/>
            <person name="Scott J.G."/>
            <person name="Beeman R.W."/>
            <person name="Muthukrishnan S."/>
            <person name="Kramer K.J."/>
            <person name="Arakane Y."/>
            <person name="Beeman R.W."/>
            <person name="Zhu Q."/>
            <person name="Hogenkamp D."/>
            <person name="Dixit R."/>
            <person name="Oppert B."/>
            <person name="Jiang H."/>
            <person name="Zou Z."/>
            <person name="Marshall J."/>
            <person name="Elpidina E."/>
            <person name="Vinokurov K."/>
            <person name="Oppert C."/>
            <person name="Zou Z."/>
            <person name="Evans J."/>
            <person name="Lu Z."/>
            <person name="Zhao P."/>
            <person name="Sumathipala N."/>
            <person name="Altincicek B."/>
            <person name="Vilcinskas A."/>
            <person name="Williams M."/>
            <person name="Hultmark D."/>
            <person name="Hetru C."/>
            <person name="Jiang H."/>
            <person name="Grimmelikhuijzen C.J."/>
            <person name="Hauser F."/>
            <person name="Cazzamali G."/>
            <person name="Williamson M."/>
            <person name="Park Y."/>
            <person name="Li B."/>
            <person name="Tanaka Y."/>
            <person name="Predel R."/>
            <person name="Neupert S."/>
            <person name="Schachtner J."/>
            <person name="Verleyen P."/>
            <person name="Raible F."/>
            <person name="Bork P."/>
            <person name="Friedrich M."/>
            <person name="Walden K.K."/>
            <person name="Robertson H.M."/>
            <person name="Angeli S."/>
            <person name="Foret S."/>
            <person name="Bucher G."/>
            <person name="Schuetz S."/>
            <person name="Maleszka R."/>
            <person name="Wimmer E.A."/>
            <person name="Beeman R.W."/>
            <person name="Lorenzen M."/>
            <person name="Tomoyasu Y."/>
            <person name="Miller S.C."/>
            <person name="Grossmann D."/>
            <person name="Bucher G."/>
        </authorList>
    </citation>
    <scope>NUCLEOTIDE SEQUENCE [LARGE SCALE GENOMIC DNA]</scope>
    <source>
        <strain evidence="3 4">Georgia GA2</strain>
    </source>
</reference>
<evidence type="ECO:0000259" key="2">
    <source>
        <dbReference type="PROSITE" id="PS50004"/>
    </source>
</evidence>
<feature type="region of interest" description="Disordered" evidence="1">
    <location>
        <begin position="362"/>
        <end position="398"/>
    </location>
</feature>
<gene>
    <name evidence="3" type="primary">AUGUSTUS-3.0.2_07825</name>
    <name evidence="3" type="ORF">TcasGA2_TC007825</name>
</gene>
<dbReference type="InterPro" id="IPR035892">
    <property type="entry name" value="C2_domain_sf"/>
</dbReference>
<dbReference type="HOGENOM" id="CLU_301180_0_0_1"/>
<evidence type="ECO:0000313" key="3">
    <source>
        <dbReference type="EMBL" id="EFA02169.1"/>
    </source>
</evidence>
<feature type="region of interest" description="Disordered" evidence="1">
    <location>
        <begin position="583"/>
        <end position="617"/>
    </location>
</feature>
<dbReference type="InParanoid" id="D2A2B9"/>
<dbReference type="EMBL" id="KQ971338">
    <property type="protein sequence ID" value="EFA02169.1"/>
    <property type="molecule type" value="Genomic_DNA"/>
</dbReference>
<dbReference type="CDD" id="cd00030">
    <property type="entry name" value="C2"/>
    <property type="match status" value="1"/>
</dbReference>
<dbReference type="Pfam" id="PF00168">
    <property type="entry name" value="C2"/>
    <property type="match status" value="1"/>
</dbReference>
<evidence type="ECO:0000313" key="4">
    <source>
        <dbReference type="Proteomes" id="UP000007266"/>
    </source>
</evidence>
<dbReference type="SUPFAM" id="SSF49562">
    <property type="entry name" value="C2 domain (Calcium/lipid-binding domain, CaLB)"/>
    <property type="match status" value="1"/>
</dbReference>
<reference evidence="3 4" key="2">
    <citation type="journal article" date="2010" name="Nucleic Acids Res.">
        <title>BeetleBase in 2010: revisions to provide comprehensive genomic information for Tribolium castaneum.</title>
        <authorList>
            <person name="Kim H.S."/>
            <person name="Murphy T."/>
            <person name="Xia J."/>
            <person name="Caragea D."/>
            <person name="Park Y."/>
            <person name="Beeman R.W."/>
            <person name="Lorenzen M.D."/>
            <person name="Butcher S."/>
            <person name="Manak J.R."/>
            <person name="Brown S.J."/>
        </authorList>
    </citation>
    <scope>GENOME REANNOTATION</scope>
    <source>
        <strain evidence="3 4">Georgia GA2</strain>
    </source>
</reference>
<protein>
    <recommendedName>
        <fullName evidence="2">C2 domain-containing protein</fullName>
    </recommendedName>
</protein>